<comment type="caution">
    <text evidence="12">The sequence shown here is derived from an EMBL/GenBank/DDBJ whole genome shotgun (WGS) entry which is preliminary data.</text>
</comment>
<evidence type="ECO:0000256" key="2">
    <source>
        <dbReference type="ARBA" id="ARBA00005752"/>
    </source>
</evidence>
<gene>
    <name evidence="12" type="primary">asnB</name>
    <name evidence="12" type="ORF">HZA61_16580</name>
</gene>
<keyword evidence="5 9" id="KW-0067">ATP-binding</keyword>
<feature type="binding site" evidence="9">
    <location>
        <position position="261"/>
    </location>
    <ligand>
        <name>ATP</name>
        <dbReference type="ChEBI" id="CHEBI:30616"/>
    </ligand>
</feature>
<dbReference type="SUPFAM" id="SSF56235">
    <property type="entry name" value="N-terminal nucleophile aminohydrolases (Ntn hydrolases)"/>
    <property type="match status" value="1"/>
</dbReference>
<dbReference type="Pfam" id="PF13537">
    <property type="entry name" value="GATase_7"/>
    <property type="match status" value="1"/>
</dbReference>
<dbReference type="PIRSF" id="PIRSF001589">
    <property type="entry name" value="Asn_synthetase_glu-h"/>
    <property type="match status" value="1"/>
</dbReference>
<dbReference type="SUPFAM" id="SSF52402">
    <property type="entry name" value="Adenine nucleotide alpha hydrolases-like"/>
    <property type="match status" value="1"/>
</dbReference>
<keyword evidence="4 9" id="KW-0547">Nucleotide-binding</keyword>
<organism evidence="12 13">
    <name type="scientific">Eiseniibacteriota bacterium</name>
    <dbReference type="NCBI Taxonomy" id="2212470"/>
    <lineage>
        <taxon>Bacteria</taxon>
        <taxon>Candidatus Eiseniibacteriota</taxon>
    </lineage>
</organism>
<dbReference type="CDD" id="cd00712">
    <property type="entry name" value="AsnB"/>
    <property type="match status" value="1"/>
</dbReference>
<evidence type="ECO:0000256" key="9">
    <source>
        <dbReference type="PIRSR" id="PIRSR001589-2"/>
    </source>
</evidence>
<dbReference type="InterPro" id="IPR017932">
    <property type="entry name" value="GATase_2_dom"/>
</dbReference>
<sequence>MCGFAAWYDPQGSAPERAWLEGAAARIRHRGPDDEGFFLEPGVGLAFRRLAIVDVESGHQPLGNEDGSIWISFNGEIYNHAELRAQLEAKGHRYRTHSDTETLVHAYEEWGPDFVKRLNGMFGFAIWDRPRRRLFVARDRVGIKPVYWTRGAGGTYAFASEIKSLFEFPGVARAPRLDSVVEHLTLRYVAAPATMFEGIFKLPAGHSLTLEGGRETLASWWHAEYGPKHDPSDEDALAEVEKRLEDSVRSHLMSDVPLGALLSGGVDSSLVVALMSRISDRPVQTFSVGFDAPGPYSELPFARRVAEHCRTDHHEIVVGAADLARELPQLVWHQDEPVSEPAAIPTFLISQFARRTVTVVLTGEGGDELFAGYPKYAVEPWARTLAHMPGPLRDLFLDHGIDKLPFRFRKLQVVGRSARFRDEAERLAAWFAGFTGRERDALLGPALRERAGAGVAPFRRALSATPAREAHDRMLDVDVRTWLVDDLLMKMDKMSMAASIEARVPLLDNPLIDWATHLSSRHKIRALEGKVLLKRLARKLLPPEVVDRPKVGFTVPLSPWFRNELRELLADTLLSSAALGRGYVQEGVLRGYVEDHLAGRRDRGRELWTLLTLELWHRHWIDRAPERATPWTVPPRVAAPASARTA</sequence>
<dbReference type="AlphaFoldDB" id="A0A933WCB1"/>
<dbReference type="InterPro" id="IPR006426">
    <property type="entry name" value="Asn_synth_AEB"/>
</dbReference>
<dbReference type="GO" id="GO:0004066">
    <property type="term" value="F:asparagine synthase (glutamine-hydrolyzing) activity"/>
    <property type="evidence" value="ECO:0007669"/>
    <property type="project" value="UniProtKB-EC"/>
</dbReference>
<dbReference type="PANTHER" id="PTHR43284">
    <property type="entry name" value="ASPARAGINE SYNTHETASE (GLUTAMINE-HYDROLYZING)"/>
    <property type="match status" value="1"/>
</dbReference>
<dbReference type="Proteomes" id="UP000696931">
    <property type="component" value="Unassembled WGS sequence"/>
</dbReference>
<evidence type="ECO:0000313" key="13">
    <source>
        <dbReference type="Proteomes" id="UP000696931"/>
    </source>
</evidence>
<comment type="pathway">
    <text evidence="1">Amino-acid biosynthesis; L-asparagine biosynthesis; L-asparagine from L-aspartate (L-Gln route): step 1/1.</text>
</comment>
<dbReference type="EMBL" id="JACRIW010000118">
    <property type="protein sequence ID" value="MBI5171104.1"/>
    <property type="molecule type" value="Genomic_DNA"/>
</dbReference>
<evidence type="ECO:0000256" key="10">
    <source>
        <dbReference type="PIRSR" id="PIRSR001589-3"/>
    </source>
</evidence>
<dbReference type="InterPro" id="IPR001962">
    <property type="entry name" value="Asn_synthase"/>
</dbReference>
<keyword evidence="6 8" id="KW-0315">Glutamine amidotransferase</keyword>
<name>A0A933WCB1_UNCEI</name>
<reference evidence="12" key="1">
    <citation type="submission" date="2020-07" db="EMBL/GenBank/DDBJ databases">
        <title>Huge and variable diversity of episymbiotic CPR bacteria and DPANN archaea in groundwater ecosystems.</title>
        <authorList>
            <person name="He C.Y."/>
            <person name="Keren R."/>
            <person name="Whittaker M."/>
            <person name="Farag I.F."/>
            <person name="Doudna J."/>
            <person name="Cate J.H.D."/>
            <person name="Banfield J.F."/>
        </authorList>
    </citation>
    <scope>NUCLEOTIDE SEQUENCE</scope>
    <source>
        <strain evidence="12">NC_groundwater_1813_Pr3_B-0.1um_71_17</strain>
    </source>
</reference>
<feature type="binding site" evidence="9">
    <location>
        <position position="288"/>
    </location>
    <ligand>
        <name>ATP</name>
        <dbReference type="ChEBI" id="CHEBI:30616"/>
    </ligand>
</feature>
<evidence type="ECO:0000256" key="7">
    <source>
        <dbReference type="ARBA" id="ARBA00048741"/>
    </source>
</evidence>
<accession>A0A933WCB1</accession>
<feature type="site" description="Important for beta-aspartyl-AMP intermediate formation" evidence="10">
    <location>
        <position position="364"/>
    </location>
</feature>
<protein>
    <recommendedName>
        <fullName evidence="3">asparagine synthase (glutamine-hydrolyzing)</fullName>
        <ecNumber evidence="3">6.3.5.4</ecNumber>
    </recommendedName>
</protein>
<dbReference type="GO" id="GO:0005524">
    <property type="term" value="F:ATP binding"/>
    <property type="evidence" value="ECO:0007669"/>
    <property type="project" value="UniProtKB-KW"/>
</dbReference>
<dbReference type="CDD" id="cd01991">
    <property type="entry name" value="Asn_synthase_B_C"/>
    <property type="match status" value="1"/>
</dbReference>
<dbReference type="NCBIfam" id="TIGR01536">
    <property type="entry name" value="asn_synth_AEB"/>
    <property type="match status" value="1"/>
</dbReference>
<feature type="binding site" evidence="9">
    <location>
        <position position="99"/>
    </location>
    <ligand>
        <name>L-glutamine</name>
        <dbReference type="ChEBI" id="CHEBI:58359"/>
    </ligand>
</feature>
<evidence type="ECO:0000259" key="11">
    <source>
        <dbReference type="PROSITE" id="PS51278"/>
    </source>
</evidence>
<dbReference type="Gene3D" id="3.40.50.620">
    <property type="entry name" value="HUPs"/>
    <property type="match status" value="1"/>
</dbReference>
<evidence type="ECO:0000256" key="8">
    <source>
        <dbReference type="PIRSR" id="PIRSR001589-1"/>
    </source>
</evidence>
<dbReference type="InterPro" id="IPR051786">
    <property type="entry name" value="ASN_synthetase/amidase"/>
</dbReference>
<proteinExistence type="inferred from homology"/>
<evidence type="ECO:0000256" key="5">
    <source>
        <dbReference type="ARBA" id="ARBA00022840"/>
    </source>
</evidence>
<feature type="domain" description="Glutamine amidotransferase type-2" evidence="11">
    <location>
        <begin position="2"/>
        <end position="213"/>
    </location>
</feature>
<dbReference type="PANTHER" id="PTHR43284:SF1">
    <property type="entry name" value="ASPARAGINE SYNTHETASE"/>
    <property type="match status" value="1"/>
</dbReference>
<dbReference type="PROSITE" id="PS51278">
    <property type="entry name" value="GATASE_TYPE_2"/>
    <property type="match status" value="1"/>
</dbReference>
<keyword evidence="8" id="KW-0061">Asparagine biosynthesis</keyword>
<dbReference type="EC" id="6.3.5.4" evidence="3"/>
<evidence type="ECO:0000256" key="1">
    <source>
        <dbReference type="ARBA" id="ARBA00005187"/>
    </source>
</evidence>
<dbReference type="Gene3D" id="3.60.20.10">
    <property type="entry name" value="Glutamine Phosphoribosylpyrophosphate, subunit 1, domain 1"/>
    <property type="match status" value="1"/>
</dbReference>
<evidence type="ECO:0000256" key="3">
    <source>
        <dbReference type="ARBA" id="ARBA00012737"/>
    </source>
</evidence>
<keyword evidence="8" id="KW-0028">Amino-acid biosynthesis</keyword>
<comment type="catalytic activity">
    <reaction evidence="7">
        <text>L-aspartate + L-glutamine + ATP + H2O = L-asparagine + L-glutamate + AMP + diphosphate + H(+)</text>
        <dbReference type="Rhea" id="RHEA:12228"/>
        <dbReference type="ChEBI" id="CHEBI:15377"/>
        <dbReference type="ChEBI" id="CHEBI:15378"/>
        <dbReference type="ChEBI" id="CHEBI:29985"/>
        <dbReference type="ChEBI" id="CHEBI:29991"/>
        <dbReference type="ChEBI" id="CHEBI:30616"/>
        <dbReference type="ChEBI" id="CHEBI:33019"/>
        <dbReference type="ChEBI" id="CHEBI:58048"/>
        <dbReference type="ChEBI" id="CHEBI:58359"/>
        <dbReference type="ChEBI" id="CHEBI:456215"/>
        <dbReference type="EC" id="6.3.5.4"/>
    </reaction>
</comment>
<dbReference type="InterPro" id="IPR014729">
    <property type="entry name" value="Rossmann-like_a/b/a_fold"/>
</dbReference>
<evidence type="ECO:0000313" key="12">
    <source>
        <dbReference type="EMBL" id="MBI5171104.1"/>
    </source>
</evidence>
<evidence type="ECO:0000256" key="4">
    <source>
        <dbReference type="ARBA" id="ARBA00022741"/>
    </source>
</evidence>
<feature type="active site" description="For GATase activity" evidence="8">
    <location>
        <position position="2"/>
    </location>
</feature>
<evidence type="ECO:0000256" key="6">
    <source>
        <dbReference type="ARBA" id="ARBA00022962"/>
    </source>
</evidence>
<dbReference type="GO" id="GO:0006529">
    <property type="term" value="P:asparagine biosynthetic process"/>
    <property type="evidence" value="ECO:0007669"/>
    <property type="project" value="UniProtKB-KW"/>
</dbReference>
<dbReference type="InterPro" id="IPR033738">
    <property type="entry name" value="AsnB_N"/>
</dbReference>
<dbReference type="Pfam" id="PF00733">
    <property type="entry name" value="Asn_synthase"/>
    <property type="match status" value="1"/>
</dbReference>
<dbReference type="GO" id="GO:0005829">
    <property type="term" value="C:cytosol"/>
    <property type="evidence" value="ECO:0007669"/>
    <property type="project" value="TreeGrafter"/>
</dbReference>
<dbReference type="InterPro" id="IPR029055">
    <property type="entry name" value="Ntn_hydrolases_N"/>
</dbReference>
<comment type="similarity">
    <text evidence="2">Belongs to the asparagine synthetase family.</text>
</comment>
<keyword evidence="12" id="KW-0436">Ligase</keyword>